<reference evidence="2 3" key="1">
    <citation type="submission" date="2015-07" db="EMBL/GenBank/DDBJ databases">
        <title>The genome of Dufourea novaeangliae.</title>
        <authorList>
            <person name="Pan H."/>
            <person name="Kapheim K."/>
        </authorList>
    </citation>
    <scope>NUCLEOTIDE SEQUENCE [LARGE SCALE GENOMIC DNA]</scope>
    <source>
        <strain evidence="2">0120121106</strain>
        <tissue evidence="2">Whole body</tissue>
    </source>
</reference>
<dbReference type="EMBL" id="KQ434803">
    <property type="protein sequence ID" value="KZC05986.1"/>
    <property type="molecule type" value="Genomic_DNA"/>
</dbReference>
<organism evidence="2 3">
    <name type="scientific">Dufourea novaeangliae</name>
    <name type="common">Sweat bee</name>
    <dbReference type="NCBI Taxonomy" id="178035"/>
    <lineage>
        <taxon>Eukaryota</taxon>
        <taxon>Metazoa</taxon>
        <taxon>Ecdysozoa</taxon>
        <taxon>Arthropoda</taxon>
        <taxon>Hexapoda</taxon>
        <taxon>Insecta</taxon>
        <taxon>Pterygota</taxon>
        <taxon>Neoptera</taxon>
        <taxon>Endopterygota</taxon>
        <taxon>Hymenoptera</taxon>
        <taxon>Apocrita</taxon>
        <taxon>Aculeata</taxon>
        <taxon>Apoidea</taxon>
        <taxon>Anthophila</taxon>
        <taxon>Halictidae</taxon>
        <taxon>Rophitinae</taxon>
        <taxon>Dufourea</taxon>
    </lineage>
</organism>
<accession>A0A154P227</accession>
<keyword evidence="3" id="KW-1185">Reference proteome</keyword>
<evidence type="ECO:0000313" key="2">
    <source>
        <dbReference type="EMBL" id="KZC05986.1"/>
    </source>
</evidence>
<evidence type="ECO:0000313" key="3">
    <source>
        <dbReference type="Proteomes" id="UP000076502"/>
    </source>
</evidence>
<feature type="chain" id="PRO_5007599211" description="Secreted protein" evidence="1">
    <location>
        <begin position="29"/>
        <end position="93"/>
    </location>
</feature>
<keyword evidence="1" id="KW-0732">Signal</keyword>
<name>A0A154P227_DUFNO</name>
<feature type="signal peptide" evidence="1">
    <location>
        <begin position="1"/>
        <end position="28"/>
    </location>
</feature>
<dbReference type="Proteomes" id="UP000076502">
    <property type="component" value="Unassembled WGS sequence"/>
</dbReference>
<proteinExistence type="predicted"/>
<evidence type="ECO:0000256" key="1">
    <source>
        <dbReference type="SAM" id="SignalP"/>
    </source>
</evidence>
<protein>
    <recommendedName>
        <fullName evidence="4">Secreted protein</fullName>
    </recommendedName>
</protein>
<sequence length="93" mass="9900">MYWIDWPLALTTVHFLKLSLLLARLVEAVLDSPGPPAPPVSPLMLDPARDAVGVTGAERLLTLVKALSSRCINTSTSDLFIPRAAAAVKYGTG</sequence>
<evidence type="ECO:0008006" key="4">
    <source>
        <dbReference type="Google" id="ProtNLM"/>
    </source>
</evidence>
<gene>
    <name evidence="2" type="ORF">WN55_06161</name>
</gene>
<dbReference type="AlphaFoldDB" id="A0A154P227"/>